<accession>A0AAE0IWU4</accession>
<reference evidence="6" key="1">
    <citation type="journal article" date="2023" name="Mol. Phylogenet. Evol.">
        <title>Genome-scale phylogeny and comparative genomics of the fungal order Sordariales.</title>
        <authorList>
            <person name="Hensen N."/>
            <person name="Bonometti L."/>
            <person name="Westerberg I."/>
            <person name="Brannstrom I.O."/>
            <person name="Guillou S."/>
            <person name="Cros-Aarteil S."/>
            <person name="Calhoun S."/>
            <person name="Haridas S."/>
            <person name="Kuo A."/>
            <person name="Mondo S."/>
            <person name="Pangilinan J."/>
            <person name="Riley R."/>
            <person name="LaButti K."/>
            <person name="Andreopoulos B."/>
            <person name="Lipzen A."/>
            <person name="Chen C."/>
            <person name="Yan M."/>
            <person name="Daum C."/>
            <person name="Ng V."/>
            <person name="Clum A."/>
            <person name="Steindorff A."/>
            <person name="Ohm R.A."/>
            <person name="Martin F."/>
            <person name="Silar P."/>
            <person name="Natvig D.O."/>
            <person name="Lalanne C."/>
            <person name="Gautier V."/>
            <person name="Ament-Velasquez S.L."/>
            <person name="Kruys A."/>
            <person name="Hutchinson M.I."/>
            <person name="Powell A.J."/>
            <person name="Barry K."/>
            <person name="Miller A.N."/>
            <person name="Grigoriev I.V."/>
            <person name="Debuchy R."/>
            <person name="Gladieux P."/>
            <person name="Hiltunen Thoren M."/>
            <person name="Johannesson H."/>
        </authorList>
    </citation>
    <scope>NUCLEOTIDE SEQUENCE</scope>
    <source>
        <strain evidence="6">SMH4131-1</strain>
    </source>
</reference>
<keyword evidence="4 5" id="KW-0472">Membrane</keyword>
<dbReference type="GO" id="GO:0000324">
    <property type="term" value="C:fungal-type vacuole"/>
    <property type="evidence" value="ECO:0007669"/>
    <property type="project" value="TreeGrafter"/>
</dbReference>
<dbReference type="EMBL" id="JAUEPO010000002">
    <property type="protein sequence ID" value="KAK3332768.1"/>
    <property type="molecule type" value="Genomic_DNA"/>
</dbReference>
<comment type="caution">
    <text evidence="6">The sequence shown here is derived from an EMBL/GenBank/DDBJ whole genome shotgun (WGS) entry which is preliminary data.</text>
</comment>
<organism evidence="6 7">
    <name type="scientific">Cercophora scortea</name>
    <dbReference type="NCBI Taxonomy" id="314031"/>
    <lineage>
        <taxon>Eukaryota</taxon>
        <taxon>Fungi</taxon>
        <taxon>Dikarya</taxon>
        <taxon>Ascomycota</taxon>
        <taxon>Pezizomycotina</taxon>
        <taxon>Sordariomycetes</taxon>
        <taxon>Sordariomycetidae</taxon>
        <taxon>Sordariales</taxon>
        <taxon>Lasiosphaeriaceae</taxon>
        <taxon>Cercophora</taxon>
    </lineage>
</organism>
<feature type="transmembrane region" description="Helical" evidence="5">
    <location>
        <begin position="182"/>
        <end position="206"/>
    </location>
</feature>
<evidence type="ECO:0000313" key="7">
    <source>
        <dbReference type="Proteomes" id="UP001286456"/>
    </source>
</evidence>
<name>A0AAE0IWU4_9PEZI</name>
<gene>
    <name evidence="6" type="ORF">B0T19DRAFT_111024</name>
</gene>
<dbReference type="AlphaFoldDB" id="A0AAE0IWU4"/>
<evidence type="ECO:0000256" key="1">
    <source>
        <dbReference type="ARBA" id="ARBA00004141"/>
    </source>
</evidence>
<comment type="subcellular location">
    <subcellularLocation>
        <location evidence="1">Membrane</location>
        <topology evidence="1">Multi-pass membrane protein</topology>
    </subcellularLocation>
</comment>
<evidence type="ECO:0000313" key="6">
    <source>
        <dbReference type="EMBL" id="KAK3332768.1"/>
    </source>
</evidence>
<feature type="transmembrane region" description="Helical" evidence="5">
    <location>
        <begin position="44"/>
        <end position="63"/>
    </location>
</feature>
<dbReference type="PANTHER" id="PTHR31465">
    <property type="entry name" value="PROTEIN RTA1-RELATED"/>
    <property type="match status" value="1"/>
</dbReference>
<protein>
    <submittedName>
        <fullName evidence="6">Parasitic phase-specific protein PSP-1</fullName>
    </submittedName>
</protein>
<dbReference type="PANTHER" id="PTHR31465:SF7">
    <property type="entry name" value="SPHINGOID LONG-CHAIN BASE TRANSPORTER RSB1"/>
    <property type="match status" value="1"/>
</dbReference>
<reference evidence="6" key="2">
    <citation type="submission" date="2023-06" db="EMBL/GenBank/DDBJ databases">
        <authorList>
            <consortium name="Lawrence Berkeley National Laboratory"/>
            <person name="Haridas S."/>
            <person name="Hensen N."/>
            <person name="Bonometti L."/>
            <person name="Westerberg I."/>
            <person name="Brannstrom I.O."/>
            <person name="Guillou S."/>
            <person name="Cros-Aarteil S."/>
            <person name="Calhoun S."/>
            <person name="Kuo A."/>
            <person name="Mondo S."/>
            <person name="Pangilinan J."/>
            <person name="Riley R."/>
            <person name="Labutti K."/>
            <person name="Andreopoulos B."/>
            <person name="Lipzen A."/>
            <person name="Chen C."/>
            <person name="Yanf M."/>
            <person name="Daum C."/>
            <person name="Ng V."/>
            <person name="Clum A."/>
            <person name="Steindorff A."/>
            <person name="Ohm R."/>
            <person name="Martin F."/>
            <person name="Silar P."/>
            <person name="Natvig D."/>
            <person name="Lalanne C."/>
            <person name="Gautier V."/>
            <person name="Ament-Velasquez S.L."/>
            <person name="Kruys A."/>
            <person name="Hutchinson M.I."/>
            <person name="Powell A.J."/>
            <person name="Barry K."/>
            <person name="Miller A.N."/>
            <person name="Grigoriev I.V."/>
            <person name="Debuchy R."/>
            <person name="Gladieux P."/>
            <person name="Thoren M.H."/>
            <person name="Johannesson H."/>
        </authorList>
    </citation>
    <scope>NUCLEOTIDE SEQUENCE</scope>
    <source>
        <strain evidence="6">SMH4131-1</strain>
    </source>
</reference>
<feature type="transmembrane region" description="Helical" evidence="5">
    <location>
        <begin position="258"/>
        <end position="276"/>
    </location>
</feature>
<feature type="transmembrane region" description="Helical" evidence="5">
    <location>
        <begin position="101"/>
        <end position="126"/>
    </location>
</feature>
<dbReference type="Proteomes" id="UP001286456">
    <property type="component" value="Unassembled WGS sequence"/>
</dbReference>
<evidence type="ECO:0000256" key="3">
    <source>
        <dbReference type="ARBA" id="ARBA00022989"/>
    </source>
</evidence>
<keyword evidence="2 5" id="KW-0812">Transmembrane</keyword>
<feature type="transmembrane region" description="Helical" evidence="5">
    <location>
        <begin position="70"/>
        <end position="89"/>
    </location>
</feature>
<feature type="transmembrane region" description="Helical" evidence="5">
    <location>
        <begin position="218"/>
        <end position="238"/>
    </location>
</feature>
<sequence>MSTGGPPLNEFGLPDGLIPFGGLSNCTLALCPLETSVFQYQPSIPAQAIIIVLFALSMLVHIWQGFRYKSWSFMICIVIGCVDECIGYGGRIIMHDNPFNFQAFLMQIICITTAPVFFCSSIYVLLSRTINYLDPSLSRFNPKWFILTFIPSDILALIFQATGGALSSVLTGQGQRKIGVNISIAGLVLQVFTLMIFVGLFMDYVIRYHRQSGVAPKIQIFLGFLFASILFILIRSIFRIDELIDGYNGPLMHNQGLFIALESVMVLIAVFCLHIAHPGIAFGKDGYRVTSANVNDSGSYLETADQDKVHQGKVNSTSGASS</sequence>
<proteinExistence type="predicted"/>
<evidence type="ECO:0000256" key="4">
    <source>
        <dbReference type="ARBA" id="ARBA00023136"/>
    </source>
</evidence>
<evidence type="ECO:0000256" key="2">
    <source>
        <dbReference type="ARBA" id="ARBA00022692"/>
    </source>
</evidence>
<keyword evidence="3 5" id="KW-1133">Transmembrane helix</keyword>
<dbReference type="InterPro" id="IPR007568">
    <property type="entry name" value="RTA1"/>
</dbReference>
<dbReference type="GO" id="GO:0005886">
    <property type="term" value="C:plasma membrane"/>
    <property type="evidence" value="ECO:0007669"/>
    <property type="project" value="TreeGrafter"/>
</dbReference>
<feature type="transmembrane region" description="Helical" evidence="5">
    <location>
        <begin position="146"/>
        <end position="170"/>
    </location>
</feature>
<keyword evidence="7" id="KW-1185">Reference proteome</keyword>
<dbReference type="Pfam" id="PF04479">
    <property type="entry name" value="RTA1"/>
    <property type="match status" value="1"/>
</dbReference>
<evidence type="ECO:0000256" key="5">
    <source>
        <dbReference type="SAM" id="Phobius"/>
    </source>
</evidence>